<dbReference type="Proteomes" id="UP001632037">
    <property type="component" value="Unassembled WGS sequence"/>
</dbReference>
<comment type="caution">
    <text evidence="1">The sequence shown here is derived from an EMBL/GenBank/DDBJ whole genome shotgun (WGS) entry which is preliminary data.</text>
</comment>
<evidence type="ECO:0000313" key="1">
    <source>
        <dbReference type="EMBL" id="KAL3664432.1"/>
    </source>
</evidence>
<protein>
    <submittedName>
        <fullName evidence="1">Uncharacterized protein</fullName>
    </submittedName>
</protein>
<keyword evidence="2" id="KW-1185">Reference proteome</keyword>
<dbReference type="EMBL" id="JBIMZQ010000024">
    <property type="protein sequence ID" value="KAL3664432.1"/>
    <property type="molecule type" value="Genomic_DNA"/>
</dbReference>
<reference evidence="1 2" key="1">
    <citation type="submission" date="2024-09" db="EMBL/GenBank/DDBJ databases">
        <title>Genome sequencing and assembly of Phytophthora oleae, isolate VK10A, causative agent of rot of olive drupes.</title>
        <authorList>
            <person name="Conti Taguali S."/>
            <person name="Riolo M."/>
            <person name="La Spada F."/>
            <person name="Cacciola S.O."/>
            <person name="Dionisio G."/>
        </authorList>
    </citation>
    <scope>NUCLEOTIDE SEQUENCE [LARGE SCALE GENOMIC DNA]</scope>
    <source>
        <strain evidence="1 2">VK10A</strain>
    </source>
</reference>
<dbReference type="AlphaFoldDB" id="A0ABD3FET9"/>
<gene>
    <name evidence="1" type="ORF">V7S43_010753</name>
</gene>
<sequence>MTTGVDFVVEGLTTIVSCADGSFRYVISVKNEQINIWLEERFSKKQWQSGFLSKEVYVTAANIFVDASPADYTACFKQCLDCLPVLDQTGDSQRKLTVLRGGKLQLELSIKLRLLQSVREVHYVFKLEPVPVERIDILESKLKDQQEELEMLRGQVGTAKHVFLSAESVTWSSQTWSSQKLEWKITSGEKFSLAANNTAIKVFCPGLYAISVLANHHPTTATGWISLEKSGAQIQRAAIGESNYCDSYSGVQKLATHNTGSSLMCIVQVKKDEPITVVCSGNSVIANTASYLTAVRIGT</sequence>
<evidence type="ECO:0000313" key="2">
    <source>
        <dbReference type="Proteomes" id="UP001632037"/>
    </source>
</evidence>
<accession>A0ABD3FET9</accession>
<organism evidence="1 2">
    <name type="scientific">Phytophthora oleae</name>
    <dbReference type="NCBI Taxonomy" id="2107226"/>
    <lineage>
        <taxon>Eukaryota</taxon>
        <taxon>Sar</taxon>
        <taxon>Stramenopiles</taxon>
        <taxon>Oomycota</taxon>
        <taxon>Peronosporomycetes</taxon>
        <taxon>Peronosporales</taxon>
        <taxon>Peronosporaceae</taxon>
        <taxon>Phytophthora</taxon>
    </lineage>
</organism>
<name>A0ABD3FET9_9STRA</name>
<proteinExistence type="predicted"/>